<dbReference type="SUPFAM" id="SSF54637">
    <property type="entry name" value="Thioesterase/thiol ester dehydrase-isomerase"/>
    <property type="match status" value="2"/>
</dbReference>
<dbReference type="Gene3D" id="2.40.160.210">
    <property type="entry name" value="Acyl-CoA thioesterase, double hotdog domain"/>
    <property type="match status" value="1"/>
</dbReference>
<evidence type="ECO:0000256" key="2">
    <source>
        <dbReference type="ARBA" id="ARBA00022801"/>
    </source>
</evidence>
<dbReference type="RefSeq" id="WP_099308968.1">
    <property type="nucleotide sequence ID" value="NZ_PCGV01000009.1"/>
</dbReference>
<dbReference type="CDD" id="cd03445">
    <property type="entry name" value="Thioesterase_II_repeat2"/>
    <property type="match status" value="1"/>
</dbReference>
<reference evidence="5 6" key="1">
    <citation type="submission" date="2017-10" db="EMBL/GenBank/DDBJ databases">
        <title>Draft genome sequences of Aggregatibacter actinomycetemcomitans strains 310a and 310b.</title>
        <authorList>
            <person name="May A.C."/>
            <person name="Ohta H."/>
            <person name="Maeda H."/>
            <person name="Kokeguchi S."/>
            <person name="Cugini C."/>
        </authorList>
    </citation>
    <scope>NUCLEOTIDE SEQUENCE [LARGE SCALE GENOMIC DNA]</scope>
    <source>
        <strain evidence="5 6">310b</strain>
    </source>
</reference>
<dbReference type="Pfam" id="PF02551">
    <property type="entry name" value="Acyl_CoA_thio"/>
    <property type="match status" value="1"/>
</dbReference>
<name>A0A2G1DQE8_AGGAC</name>
<organism evidence="5 6">
    <name type="scientific">Aggregatibacter actinomycetemcomitans</name>
    <name type="common">Actinobacillus actinomycetemcomitans</name>
    <name type="synonym">Haemophilus actinomycetemcomitans</name>
    <dbReference type="NCBI Taxonomy" id="714"/>
    <lineage>
        <taxon>Bacteria</taxon>
        <taxon>Pseudomonadati</taxon>
        <taxon>Pseudomonadota</taxon>
        <taxon>Gammaproteobacteria</taxon>
        <taxon>Pasteurellales</taxon>
        <taxon>Pasteurellaceae</taxon>
        <taxon>Aggregatibacter</taxon>
    </lineage>
</organism>
<dbReference type="PANTHER" id="PTHR11066:SF34">
    <property type="entry name" value="ACYL-COENZYME A THIOESTERASE 8"/>
    <property type="match status" value="1"/>
</dbReference>
<dbReference type="Pfam" id="PF13622">
    <property type="entry name" value="4HBT_3"/>
    <property type="match status" value="1"/>
</dbReference>
<evidence type="ECO:0000256" key="1">
    <source>
        <dbReference type="ARBA" id="ARBA00006538"/>
    </source>
</evidence>
<evidence type="ECO:0000313" key="5">
    <source>
        <dbReference type="EMBL" id="PHO20735.1"/>
    </source>
</evidence>
<dbReference type="NCBIfam" id="TIGR00189">
    <property type="entry name" value="tesB"/>
    <property type="match status" value="1"/>
</dbReference>
<comment type="caution">
    <text evidence="5">The sequence shown here is derived from an EMBL/GenBank/DDBJ whole genome shotgun (WGS) entry which is preliminary data.</text>
</comment>
<comment type="similarity">
    <text evidence="1">Belongs to the C/M/P thioester hydrolase family.</text>
</comment>
<dbReference type="InterPro" id="IPR029069">
    <property type="entry name" value="HotDog_dom_sf"/>
</dbReference>
<dbReference type="InterPro" id="IPR042171">
    <property type="entry name" value="Acyl-CoA_hotdog"/>
</dbReference>
<feature type="domain" description="Acyl-CoA thioesterase-like N-terminal HotDog" evidence="4">
    <location>
        <begin position="32"/>
        <end position="108"/>
    </location>
</feature>
<protein>
    <submittedName>
        <fullName evidence="5">Acyl-CoA thioesterase II</fullName>
    </submittedName>
</protein>
<dbReference type="InterPro" id="IPR049449">
    <property type="entry name" value="TesB_ACOT8-like_N"/>
</dbReference>
<evidence type="ECO:0000259" key="3">
    <source>
        <dbReference type="Pfam" id="PF02551"/>
    </source>
</evidence>
<dbReference type="InterPro" id="IPR003703">
    <property type="entry name" value="Acyl_CoA_thio"/>
</dbReference>
<dbReference type="EMBL" id="PCGW01000008">
    <property type="protein sequence ID" value="PHO20735.1"/>
    <property type="molecule type" value="Genomic_DNA"/>
</dbReference>
<dbReference type="CDD" id="cd03444">
    <property type="entry name" value="Thioesterase_II_repeat1"/>
    <property type="match status" value="1"/>
</dbReference>
<dbReference type="PANTHER" id="PTHR11066">
    <property type="entry name" value="ACYL-COA THIOESTERASE"/>
    <property type="match status" value="1"/>
</dbReference>
<sequence length="310" mass="35383">MTALHQLIDLLKLEKIDDLLFRGESQDLGFRQVFGGQVVAQALSAAIQVAPTDRFLHSCHAYFLAPGDSQYPIIYDVEILREGRNFTAMRVKAIQHKSPICHITASFQTLEQGFEHQSEMPKVEAPDALMSESSVIQQMAQMIPEAVRDKFTAERPFDIRTKYLNNPFHGRKLPLQQFSWVRTNGKAPTDYRIQQCLLAYFSDFHCILTALHPHEKGFLQKGMKVATIDHSIWFHRPFDMNDWLLYAIESNNAYAARGLARGQFFSADSRLIATTQQEGLIRYLPEEQIKGRTIKTRKKITALSDATHTA</sequence>
<gene>
    <name evidence="5" type="primary">tesB</name>
    <name evidence="5" type="ORF">CQR80_05700</name>
</gene>
<keyword evidence="2" id="KW-0378">Hydrolase</keyword>
<keyword evidence="6" id="KW-1185">Reference proteome</keyword>
<accession>A0A2G1DQE8</accession>
<dbReference type="Proteomes" id="UP000226080">
    <property type="component" value="Unassembled WGS sequence"/>
</dbReference>
<proteinExistence type="inferred from homology"/>
<feature type="domain" description="Acyl-CoA thioesterase 2 C-terminal" evidence="3">
    <location>
        <begin position="148"/>
        <end position="280"/>
    </location>
</feature>
<evidence type="ECO:0000259" key="4">
    <source>
        <dbReference type="Pfam" id="PF13622"/>
    </source>
</evidence>
<dbReference type="InterPro" id="IPR025652">
    <property type="entry name" value="TesB_C"/>
</dbReference>
<evidence type="ECO:0000313" key="6">
    <source>
        <dbReference type="Proteomes" id="UP000226080"/>
    </source>
</evidence>